<dbReference type="PANTHER" id="PTHR37984:SF5">
    <property type="entry name" value="PROTEIN NYNRIN-LIKE"/>
    <property type="match status" value="1"/>
</dbReference>
<keyword evidence="11" id="KW-0238">DNA-binding</keyword>
<dbReference type="InterPro" id="IPR001969">
    <property type="entry name" value="Aspartic_peptidase_AS"/>
</dbReference>
<dbReference type="Gene3D" id="3.10.10.10">
    <property type="entry name" value="HIV Type 1 Reverse Transcriptase, subunit A, domain 1"/>
    <property type="match status" value="1"/>
</dbReference>
<dbReference type="InterPro" id="IPR021109">
    <property type="entry name" value="Peptidase_aspartic_dom_sf"/>
</dbReference>
<dbReference type="SUPFAM" id="SSF57756">
    <property type="entry name" value="Retrovirus zinc finger-like domains"/>
    <property type="match status" value="1"/>
</dbReference>
<keyword evidence="10" id="KW-0229">DNA integration</keyword>
<evidence type="ECO:0000256" key="6">
    <source>
        <dbReference type="ARBA" id="ARBA00022759"/>
    </source>
</evidence>
<reference evidence="19" key="1">
    <citation type="submission" date="2015-02" db="EMBL/GenBank/DDBJ databases">
        <title>Genome sequencing for Strongylocentrotus purpuratus.</title>
        <authorList>
            <person name="Murali S."/>
            <person name="Liu Y."/>
            <person name="Vee V."/>
            <person name="English A."/>
            <person name="Wang M."/>
            <person name="Skinner E."/>
            <person name="Han Y."/>
            <person name="Muzny D.M."/>
            <person name="Worley K.C."/>
            <person name="Gibbs R.A."/>
        </authorList>
    </citation>
    <scope>NUCLEOTIDE SEQUENCE</scope>
</reference>
<keyword evidence="6" id="KW-0255">Endonuclease</keyword>
<keyword evidence="9" id="KW-0694">RNA-binding</keyword>
<evidence type="ECO:0000256" key="11">
    <source>
        <dbReference type="ARBA" id="ARBA00023125"/>
    </source>
</evidence>
<dbReference type="GeneID" id="115920657"/>
<dbReference type="EnsemblMetazoa" id="XM_030976988">
    <property type="protein sequence ID" value="XP_030832848"/>
    <property type="gene ID" value="LOC115920657"/>
</dbReference>
<keyword evidence="8" id="KW-0460">Magnesium</keyword>
<dbReference type="Pfam" id="PF17919">
    <property type="entry name" value="RT_RNaseH_2"/>
    <property type="match status" value="1"/>
</dbReference>
<evidence type="ECO:0000256" key="3">
    <source>
        <dbReference type="ARBA" id="ARBA00022695"/>
    </source>
</evidence>
<keyword evidence="13" id="KW-0479">Metal-binding</keyword>
<evidence type="ECO:0000256" key="13">
    <source>
        <dbReference type="PROSITE-ProRule" id="PRU00047"/>
    </source>
</evidence>
<dbReference type="InterPro" id="IPR000477">
    <property type="entry name" value="RT_dom"/>
</dbReference>
<evidence type="ECO:0008006" key="20">
    <source>
        <dbReference type="Google" id="ProtNLM"/>
    </source>
</evidence>
<sequence length="1021" mass="114117">MAEDTSMAEMLQALTGVMQGLALRQTTPAPKIKLQKFKGPPRAPGEPSLKEWLDDFAVYAKRYRLEGKDKAQALIDHLVGVVKEEVLCRDLSVREDFDQLVDVLNSLFGPAESVQSLSAEFHTRIQREGEGLADYSRVLMRLYSRMEKAASSTDERRALELLRDSSLKENFVRGVRDTGIKRELRRIEMASKGKKFLEMREEVLDLFRDQEPSTKVKVQEALVATPSTTERNEVRELKDDLSSLTRQVSELVEAVKNLQRNSGGQKEYSGGQKEWQGRKLICYNCGEKGHHRNDCSSSRRCFSCKMPGHLKKDCPLNKSTENTRENSQANISLIQGQKEGSVDPLIKRLVSRSPKSVVTIGGLDIGCVLDSGAETSIIPASVYHEQLKVHLGELHSMSGLFLDIVGIGGIDIPIEGYIEVPIHLEGYSLLGSFMIAADRACHNATATTPEYPVLIGCNIFDTIGPSGLIDVLKSAKQKVNERTAASCSPIPVQTGCVEVLQPFSIRRVRCQIETDGHSIGEILVRDATRPVYAINAIEGCQEPDGKLVEVLLANRSENIIHLPSHTQVAEAVMVQRRKEVCLDLEEDKILVSVRDVVAEEAEDDKVSESVMSDIDIKETDDGLPDLPTGVKLDGLSSEAKMLVTQLLDKHATVFSSGSFDLGECSVVPHVIQMTEGPTIRLPYRRIPPTLVNDVKKMLQEMLDQGIIRPSKSPYASPIVLVKKKDGSLRLCIDYRKVNERTVRDSFPLPRIEETLDALTDAKYFSTMDLAHGYFQVVMDPASVDKTAFRVPWGLFEFTRMPQGLCNSPGTFQRTMEYILGDLNLSQVILYLDDILVFSSTLEQHLERLDLVLTRLEENGLKVKGKKCEFFRQEVKYLGHVVTSEGVRVDPEKVNKVQEWPRPKNGKEVSSFLGLASYYRRFMEGFSHMAGPLHKVALKGKSSKTDFEWGQEQEDAFVSLKSQLTSAPVLTYPKFDKDFIVETDASLKGLGHAYFRMEMMVDPILSHTQAGVCEGQRRTMQT</sequence>
<organism evidence="18 19">
    <name type="scientific">Strongylocentrotus purpuratus</name>
    <name type="common">Purple sea urchin</name>
    <dbReference type="NCBI Taxonomy" id="7668"/>
    <lineage>
        <taxon>Eukaryota</taxon>
        <taxon>Metazoa</taxon>
        <taxon>Echinodermata</taxon>
        <taxon>Eleutherozoa</taxon>
        <taxon>Echinozoa</taxon>
        <taxon>Echinoidea</taxon>
        <taxon>Euechinoidea</taxon>
        <taxon>Echinacea</taxon>
        <taxon>Camarodonta</taxon>
        <taxon>Echinidea</taxon>
        <taxon>Strongylocentrotidae</taxon>
        <taxon>Strongylocentrotus</taxon>
    </lineage>
</organism>
<dbReference type="Pfam" id="PF00078">
    <property type="entry name" value="RVT_1"/>
    <property type="match status" value="1"/>
</dbReference>
<dbReference type="InterPro" id="IPR043128">
    <property type="entry name" value="Rev_trsase/Diguanyl_cyclase"/>
</dbReference>
<keyword evidence="3" id="KW-0548">Nucleotidyltransferase</keyword>
<dbReference type="AlphaFoldDB" id="A0A7M7N953"/>
<dbReference type="InterPro" id="IPR001995">
    <property type="entry name" value="Peptidase_A2_cat"/>
</dbReference>
<evidence type="ECO:0000259" key="17">
    <source>
        <dbReference type="PROSITE" id="PS50878"/>
    </source>
</evidence>
<dbReference type="GO" id="GO:0008270">
    <property type="term" value="F:zinc ion binding"/>
    <property type="evidence" value="ECO:0007669"/>
    <property type="project" value="UniProtKB-KW"/>
</dbReference>
<accession>A0A7M7N953</accession>
<dbReference type="InterPro" id="IPR036875">
    <property type="entry name" value="Znf_CCHC_sf"/>
</dbReference>
<dbReference type="GO" id="GO:0004190">
    <property type="term" value="F:aspartic-type endopeptidase activity"/>
    <property type="evidence" value="ECO:0007669"/>
    <property type="project" value="UniProtKB-KW"/>
</dbReference>
<dbReference type="SUPFAM" id="SSF50630">
    <property type="entry name" value="Acid proteases"/>
    <property type="match status" value="1"/>
</dbReference>
<dbReference type="SUPFAM" id="SSF56672">
    <property type="entry name" value="DNA/RNA polymerases"/>
    <property type="match status" value="1"/>
</dbReference>
<evidence type="ECO:0000256" key="12">
    <source>
        <dbReference type="ARBA" id="ARBA00023268"/>
    </source>
</evidence>
<dbReference type="InterPro" id="IPR001878">
    <property type="entry name" value="Znf_CCHC"/>
</dbReference>
<dbReference type="InterPro" id="IPR041577">
    <property type="entry name" value="RT_RNaseH_2"/>
</dbReference>
<dbReference type="InterPro" id="IPR043502">
    <property type="entry name" value="DNA/RNA_pol_sf"/>
</dbReference>
<evidence type="ECO:0000256" key="8">
    <source>
        <dbReference type="ARBA" id="ARBA00022842"/>
    </source>
</evidence>
<dbReference type="Pfam" id="PF00098">
    <property type="entry name" value="zf-CCHC"/>
    <property type="match status" value="2"/>
</dbReference>
<dbReference type="SMART" id="SM00343">
    <property type="entry name" value="ZnF_C2HC"/>
    <property type="match status" value="2"/>
</dbReference>
<dbReference type="PROSITE" id="PS50175">
    <property type="entry name" value="ASP_PROT_RETROV"/>
    <property type="match status" value="1"/>
</dbReference>
<dbReference type="GO" id="GO:0003723">
    <property type="term" value="F:RNA binding"/>
    <property type="evidence" value="ECO:0007669"/>
    <property type="project" value="UniProtKB-KW"/>
</dbReference>
<evidence type="ECO:0000313" key="18">
    <source>
        <dbReference type="EnsemblMetazoa" id="XP_030832848"/>
    </source>
</evidence>
<proteinExistence type="predicted"/>
<keyword evidence="7" id="KW-0378">Hydrolase</keyword>
<evidence type="ECO:0000259" key="15">
    <source>
        <dbReference type="PROSITE" id="PS50158"/>
    </source>
</evidence>
<feature type="domain" description="Reverse transcriptase" evidence="17">
    <location>
        <begin position="702"/>
        <end position="881"/>
    </location>
</feature>
<keyword evidence="2" id="KW-0808">Transferase</keyword>
<dbReference type="FunFam" id="3.30.70.270:FF:000045">
    <property type="entry name" value="Transposon Tf2-7 polyprotein"/>
    <property type="match status" value="1"/>
</dbReference>
<dbReference type="GO" id="GO:0016779">
    <property type="term" value="F:nucleotidyltransferase activity"/>
    <property type="evidence" value="ECO:0007669"/>
    <property type="project" value="UniProtKB-KW"/>
</dbReference>
<keyword evidence="14" id="KW-0175">Coiled coil</keyword>
<dbReference type="Gene3D" id="3.30.70.270">
    <property type="match status" value="2"/>
</dbReference>
<keyword evidence="5" id="KW-0064">Aspartyl protease</keyword>
<feature type="coiled-coil region" evidence="14">
    <location>
        <begin position="227"/>
        <end position="261"/>
    </location>
</feature>
<evidence type="ECO:0000256" key="7">
    <source>
        <dbReference type="ARBA" id="ARBA00022801"/>
    </source>
</evidence>
<dbReference type="PANTHER" id="PTHR37984">
    <property type="entry name" value="PROTEIN CBG26694"/>
    <property type="match status" value="1"/>
</dbReference>
<protein>
    <recommendedName>
        <fullName evidence="20">Reverse transcriptase</fullName>
    </recommendedName>
</protein>
<feature type="domain" description="CCHC-type" evidence="15">
    <location>
        <begin position="299"/>
        <end position="315"/>
    </location>
</feature>
<evidence type="ECO:0000313" key="19">
    <source>
        <dbReference type="Proteomes" id="UP000007110"/>
    </source>
</evidence>
<keyword evidence="1" id="KW-0645">Protease</keyword>
<dbReference type="OrthoDB" id="775972at2759"/>
<name>A0A7M7N953_STRPU</name>
<evidence type="ECO:0000256" key="14">
    <source>
        <dbReference type="SAM" id="Coils"/>
    </source>
</evidence>
<keyword evidence="19" id="KW-1185">Reference proteome</keyword>
<dbReference type="Gene3D" id="4.10.60.10">
    <property type="entry name" value="Zinc finger, CCHC-type"/>
    <property type="match status" value="1"/>
</dbReference>
<dbReference type="OMA" id="CAICEVE"/>
<dbReference type="KEGG" id="spu:115920657"/>
<dbReference type="GO" id="GO:0003677">
    <property type="term" value="F:DNA binding"/>
    <property type="evidence" value="ECO:0007669"/>
    <property type="project" value="UniProtKB-KW"/>
</dbReference>
<dbReference type="PROSITE" id="PS50878">
    <property type="entry name" value="RT_POL"/>
    <property type="match status" value="1"/>
</dbReference>
<dbReference type="CDD" id="cd01647">
    <property type="entry name" value="RT_LTR"/>
    <property type="match status" value="1"/>
</dbReference>
<evidence type="ECO:0000256" key="1">
    <source>
        <dbReference type="ARBA" id="ARBA00022670"/>
    </source>
</evidence>
<feature type="domain" description="CCHC-type" evidence="15">
    <location>
        <begin position="282"/>
        <end position="295"/>
    </location>
</feature>
<evidence type="ECO:0000256" key="10">
    <source>
        <dbReference type="ARBA" id="ARBA00022908"/>
    </source>
</evidence>
<evidence type="ECO:0000256" key="9">
    <source>
        <dbReference type="ARBA" id="ARBA00022884"/>
    </source>
</evidence>
<dbReference type="RefSeq" id="XP_030832848.1">
    <property type="nucleotide sequence ID" value="XM_030976988.1"/>
</dbReference>
<dbReference type="PROSITE" id="PS00141">
    <property type="entry name" value="ASP_PROTEASE"/>
    <property type="match status" value="1"/>
</dbReference>
<evidence type="ECO:0000259" key="16">
    <source>
        <dbReference type="PROSITE" id="PS50175"/>
    </source>
</evidence>
<dbReference type="GO" id="GO:0015074">
    <property type="term" value="P:DNA integration"/>
    <property type="evidence" value="ECO:0007669"/>
    <property type="project" value="UniProtKB-KW"/>
</dbReference>
<dbReference type="PROSITE" id="PS50158">
    <property type="entry name" value="ZF_CCHC"/>
    <property type="match status" value="2"/>
</dbReference>
<dbReference type="FunFam" id="3.10.10.10:FF:000004">
    <property type="entry name" value="Uncharacterized protein"/>
    <property type="match status" value="1"/>
</dbReference>
<keyword evidence="4" id="KW-0540">Nuclease</keyword>
<dbReference type="Proteomes" id="UP000007110">
    <property type="component" value="Unassembled WGS sequence"/>
</dbReference>
<dbReference type="InParanoid" id="A0A7M7N953"/>
<dbReference type="InterPro" id="IPR050951">
    <property type="entry name" value="Retrovirus_Pol_polyprotein"/>
</dbReference>
<evidence type="ECO:0000256" key="4">
    <source>
        <dbReference type="ARBA" id="ARBA00022722"/>
    </source>
</evidence>
<evidence type="ECO:0000256" key="5">
    <source>
        <dbReference type="ARBA" id="ARBA00022750"/>
    </source>
</evidence>
<evidence type="ECO:0000256" key="2">
    <source>
        <dbReference type="ARBA" id="ARBA00022679"/>
    </source>
</evidence>
<keyword evidence="13" id="KW-0863">Zinc-finger</keyword>
<keyword evidence="12" id="KW-0511">Multifunctional enzyme</keyword>
<reference evidence="18" key="2">
    <citation type="submission" date="2021-01" db="UniProtKB">
        <authorList>
            <consortium name="EnsemblMetazoa"/>
        </authorList>
    </citation>
    <scope>IDENTIFICATION</scope>
</reference>
<keyword evidence="13" id="KW-0862">Zinc</keyword>
<dbReference type="GO" id="GO:0006508">
    <property type="term" value="P:proteolysis"/>
    <property type="evidence" value="ECO:0007669"/>
    <property type="project" value="UniProtKB-KW"/>
</dbReference>
<dbReference type="GO" id="GO:0004519">
    <property type="term" value="F:endonuclease activity"/>
    <property type="evidence" value="ECO:0007669"/>
    <property type="project" value="UniProtKB-KW"/>
</dbReference>
<feature type="domain" description="Peptidase A2" evidence="16">
    <location>
        <begin position="365"/>
        <end position="409"/>
    </location>
</feature>